<dbReference type="PANTHER" id="PTHR43157">
    <property type="entry name" value="PHOSPHATIDYLINOSITOL-GLYCAN BIOSYNTHESIS CLASS F PROTEIN-RELATED"/>
    <property type="match status" value="1"/>
</dbReference>
<dbReference type="RefSeq" id="XP_007829491.1">
    <property type="nucleotide sequence ID" value="XM_007831300.1"/>
</dbReference>
<dbReference type="Gene3D" id="3.40.50.720">
    <property type="entry name" value="NAD(P)-binding Rossmann-like Domain"/>
    <property type="match status" value="1"/>
</dbReference>
<evidence type="ECO:0000313" key="3">
    <source>
        <dbReference type="Proteomes" id="UP000030651"/>
    </source>
</evidence>
<sequence>MSSPAPTFDNVEERAGVRSFLRRQVYEKPTLPENVDLQGQTAIVTGSNTGIGLECARQLLDYGLGKLIIAVRNESKGQKARETLLSGRQEPLPDVEVWNLELSSYDSVMSFAERAKALNRLDIVVLNAGISNQFYSKVASTGHEQTMQVNILSTALLAILLLPIIKAKKHQGHPGRLVFVSSDMASWATLKEKDVVPLLPALDDPKNMDLGRYATSKLLGQLFVSELSKRVSPSLAIITMPNPGWAYGTGLGKTEGWTIGDTIIAVPRRILGRPPSVAARLVTIGTVAFGAEAHGQYIESGKMQPKAPFVYSKDGERVAKTLWDEIIAELSFAKVGDILKEL</sequence>
<dbReference type="InterPro" id="IPR036291">
    <property type="entry name" value="NAD(P)-bd_dom_sf"/>
</dbReference>
<reference evidence="3" key="1">
    <citation type="journal article" date="2015" name="BMC Genomics">
        <title>Genomic and transcriptomic analysis of the endophytic fungus Pestalotiopsis fici reveals its lifestyle and high potential for synthesis of natural products.</title>
        <authorList>
            <person name="Wang X."/>
            <person name="Zhang X."/>
            <person name="Liu L."/>
            <person name="Xiang M."/>
            <person name="Wang W."/>
            <person name="Sun X."/>
            <person name="Che Y."/>
            <person name="Guo L."/>
            <person name="Liu G."/>
            <person name="Guo L."/>
            <person name="Wang C."/>
            <person name="Yin W.B."/>
            <person name="Stadler M."/>
            <person name="Zhang X."/>
            <person name="Liu X."/>
        </authorList>
    </citation>
    <scope>NUCLEOTIDE SEQUENCE [LARGE SCALE GENOMIC DNA]</scope>
    <source>
        <strain evidence="3">W106-1 / CGMCC3.15140</strain>
    </source>
</reference>
<dbReference type="STRING" id="1229662.W3XFA0"/>
<dbReference type="KEGG" id="pfy:PFICI_02719"/>
<dbReference type="GeneID" id="19267732"/>
<dbReference type="Pfam" id="PF00106">
    <property type="entry name" value="adh_short"/>
    <property type="match status" value="1"/>
</dbReference>
<evidence type="ECO:0000256" key="1">
    <source>
        <dbReference type="ARBA" id="ARBA00023002"/>
    </source>
</evidence>
<dbReference type="Proteomes" id="UP000030651">
    <property type="component" value="Unassembled WGS sequence"/>
</dbReference>
<protein>
    <submittedName>
        <fullName evidence="2">Uncharacterized protein</fullName>
    </submittedName>
</protein>
<dbReference type="AlphaFoldDB" id="W3XFA0"/>
<dbReference type="OrthoDB" id="191139at2759"/>
<dbReference type="HOGENOM" id="CLU_010194_44_4_1"/>
<gene>
    <name evidence="2" type="ORF">PFICI_02719</name>
</gene>
<dbReference type="EMBL" id="KI912110">
    <property type="protein sequence ID" value="ETS84694.1"/>
    <property type="molecule type" value="Genomic_DNA"/>
</dbReference>
<accession>W3XFA0</accession>
<dbReference type="PANTHER" id="PTHR43157:SF31">
    <property type="entry name" value="PHOSPHATIDYLINOSITOL-GLYCAN BIOSYNTHESIS CLASS F PROTEIN"/>
    <property type="match status" value="1"/>
</dbReference>
<organism evidence="2 3">
    <name type="scientific">Pestalotiopsis fici (strain W106-1 / CGMCC3.15140)</name>
    <dbReference type="NCBI Taxonomy" id="1229662"/>
    <lineage>
        <taxon>Eukaryota</taxon>
        <taxon>Fungi</taxon>
        <taxon>Dikarya</taxon>
        <taxon>Ascomycota</taxon>
        <taxon>Pezizomycotina</taxon>
        <taxon>Sordariomycetes</taxon>
        <taxon>Xylariomycetidae</taxon>
        <taxon>Amphisphaeriales</taxon>
        <taxon>Sporocadaceae</taxon>
        <taxon>Pestalotiopsis</taxon>
    </lineage>
</organism>
<dbReference type="eggNOG" id="KOG1208">
    <property type="taxonomic scope" value="Eukaryota"/>
</dbReference>
<proteinExistence type="predicted"/>
<dbReference type="SUPFAM" id="SSF51735">
    <property type="entry name" value="NAD(P)-binding Rossmann-fold domains"/>
    <property type="match status" value="1"/>
</dbReference>
<evidence type="ECO:0000313" key="2">
    <source>
        <dbReference type="EMBL" id="ETS84694.1"/>
    </source>
</evidence>
<dbReference type="PRINTS" id="PR00081">
    <property type="entry name" value="GDHRDH"/>
</dbReference>
<dbReference type="GO" id="GO:0016491">
    <property type="term" value="F:oxidoreductase activity"/>
    <property type="evidence" value="ECO:0007669"/>
    <property type="project" value="UniProtKB-KW"/>
</dbReference>
<keyword evidence="1" id="KW-0560">Oxidoreductase</keyword>
<dbReference type="OMA" id="WEEVMSE"/>
<dbReference type="InterPro" id="IPR002347">
    <property type="entry name" value="SDR_fam"/>
</dbReference>
<name>W3XFA0_PESFW</name>
<keyword evidence="3" id="KW-1185">Reference proteome</keyword>
<dbReference type="InParanoid" id="W3XFA0"/>